<comment type="cofactor">
    <cofactor evidence="1 9">
        <name>FAD</name>
        <dbReference type="ChEBI" id="CHEBI:57692"/>
    </cofactor>
</comment>
<feature type="domain" description="FAD-binding PCMH-type" evidence="11">
    <location>
        <begin position="39"/>
        <end position="213"/>
    </location>
</feature>
<dbReference type="GO" id="GO:0000001">
    <property type="term" value="P:mitochondrion inheritance"/>
    <property type="evidence" value="ECO:0007669"/>
    <property type="project" value="EnsemblFungi"/>
</dbReference>
<comment type="similarity">
    <text evidence="3 9">Belongs to the oxygen-dependent FAD-linked oxidoreductase family.</text>
</comment>
<reference evidence="12 13" key="1">
    <citation type="journal article" date="2013" name="BMC Genomics">
        <title>The genome and transcriptome of the pine saprophyte Ophiostoma piceae, and a comparison with the bark beetle-associated pine pathogen Grosmannia clavigera.</title>
        <authorList>
            <person name="Haridas S."/>
            <person name="Wang Y."/>
            <person name="Lim L."/>
            <person name="Massoumi Alamouti S."/>
            <person name="Jackman S."/>
            <person name="Docking R."/>
            <person name="Robertson G."/>
            <person name="Birol I."/>
            <person name="Bohlmann J."/>
            <person name="Breuil C."/>
        </authorList>
    </citation>
    <scope>NUCLEOTIDE SEQUENCE [LARGE SCALE GENOMIC DNA]</scope>
    <source>
        <strain evidence="12 13">UAMH 11346</strain>
    </source>
</reference>
<dbReference type="AlphaFoldDB" id="S3BQW0"/>
<dbReference type="GO" id="GO:0071949">
    <property type="term" value="F:FAD binding"/>
    <property type="evidence" value="ECO:0007669"/>
    <property type="project" value="UniProtKB-UniRule"/>
</dbReference>
<keyword evidence="5 9" id="KW-0285">Flavoprotein</keyword>
<dbReference type="InterPro" id="IPR016166">
    <property type="entry name" value="FAD-bd_PCMH"/>
</dbReference>
<gene>
    <name evidence="12" type="ORF">F503_08525</name>
</gene>
<feature type="region of interest" description="Disordered" evidence="10">
    <location>
        <begin position="527"/>
        <end position="555"/>
    </location>
</feature>
<dbReference type="InterPro" id="IPR030654">
    <property type="entry name" value="Sugar_lactone_oxidase"/>
</dbReference>
<comment type="catalytic activity">
    <reaction evidence="9">
        <text>D-arabinono-1,4-lactone + O2 = dehydro-D-arabinono-1,4-lactone + H2O2 + H(+)</text>
        <dbReference type="Rhea" id="RHEA:23756"/>
        <dbReference type="ChEBI" id="CHEBI:15378"/>
        <dbReference type="ChEBI" id="CHEBI:15379"/>
        <dbReference type="ChEBI" id="CHEBI:16240"/>
        <dbReference type="ChEBI" id="CHEBI:16292"/>
        <dbReference type="ChEBI" id="CHEBI:58277"/>
        <dbReference type="EC" id="1.1.3.37"/>
    </reaction>
</comment>
<dbReference type="HOGENOM" id="CLU_003896_4_1_1"/>
<evidence type="ECO:0000256" key="5">
    <source>
        <dbReference type="ARBA" id="ARBA00022630"/>
    </source>
</evidence>
<protein>
    <recommendedName>
        <fullName evidence="4 9">D-arabinono-1,4-lactone oxidase</fullName>
        <shortName evidence="9">ALO</shortName>
        <ecNumber evidence="4 9">1.1.3.37</ecNumber>
    </recommendedName>
    <alternativeName>
        <fullName evidence="8 9">L-galactono-gamma-lactone oxidase</fullName>
    </alternativeName>
</protein>
<evidence type="ECO:0000256" key="1">
    <source>
        <dbReference type="ARBA" id="ARBA00001974"/>
    </source>
</evidence>
<dbReference type="GO" id="GO:0003885">
    <property type="term" value="F:D-arabinono-1,4-lactone oxidase activity"/>
    <property type="evidence" value="ECO:0007669"/>
    <property type="project" value="UniProtKB-UniRule"/>
</dbReference>
<dbReference type="EC" id="1.1.3.37" evidence="4 9"/>
<organism evidence="12 13">
    <name type="scientific">Ophiostoma piceae (strain UAMH 11346)</name>
    <name type="common">Sap stain fungus</name>
    <dbReference type="NCBI Taxonomy" id="1262450"/>
    <lineage>
        <taxon>Eukaryota</taxon>
        <taxon>Fungi</taxon>
        <taxon>Dikarya</taxon>
        <taxon>Ascomycota</taxon>
        <taxon>Pezizomycotina</taxon>
        <taxon>Sordariomycetes</taxon>
        <taxon>Sordariomycetidae</taxon>
        <taxon>Ophiostomatales</taxon>
        <taxon>Ophiostomataceae</taxon>
        <taxon>Ophiostoma</taxon>
    </lineage>
</organism>
<dbReference type="eggNOG" id="KOG4730">
    <property type="taxonomic scope" value="Eukaryota"/>
</dbReference>
<evidence type="ECO:0000256" key="7">
    <source>
        <dbReference type="ARBA" id="ARBA00023002"/>
    </source>
</evidence>
<dbReference type="OrthoDB" id="610608at2759"/>
<comment type="subcellular location">
    <subcellularLocation>
        <location evidence="9">Mitochondrion membrane</location>
    </subcellularLocation>
</comment>
<dbReference type="PIRSF" id="PIRSF000136">
    <property type="entry name" value="LGO_GLO"/>
    <property type="match status" value="1"/>
</dbReference>
<dbReference type="Gene3D" id="3.30.43.10">
    <property type="entry name" value="Uridine Diphospho-n-acetylenolpyruvylglucosamine Reductase, domain 2"/>
    <property type="match status" value="1"/>
</dbReference>
<feature type="compositionally biased region" description="Basic and acidic residues" evidence="10">
    <location>
        <begin position="529"/>
        <end position="539"/>
    </location>
</feature>
<evidence type="ECO:0000259" key="11">
    <source>
        <dbReference type="PROSITE" id="PS51387"/>
    </source>
</evidence>
<dbReference type="InterPro" id="IPR036318">
    <property type="entry name" value="FAD-bd_PCMH-like_sf"/>
</dbReference>
<sequence length="555" mass="61925">MASSFNPADYDGVDLSLTERKQPFLARRNYVHATWARTFTSHPDLFIQPETIEEVENAIKLARHRRRRIATTGCGHSPSDITCTSSWLINLDRLKRISSIDRASCLVTVEAGIRLKDLSAELAKHELALPNLGSINEQSLAGACATGTHGSSLRHGLLSDDIVALKITLSDGTTKTCKRDTADEDENALFRAALLSLGALGIVVEITLRAVPAFRLRWSQTVNTDAVAFDRWRQGDTDGTCRNSELWTQAHFVRVWWFPYTRRAVVWAAEDCDKTPEEEPNFTPPTSYYDSNLGYLVYHNLLYLGRFVPRILPWVEWFVFGMQYGFRNGTTTSGLQPSDQALLMNCLYSQFVNEWAIPLARGPEALTRLGAWLNHLKLGDAGYVDHGIPFSADGLYVHAPVEVRVADTAALQAASTSPLSTRPFLDPTSTDSPTLYLNATMYRAYHKDPPGLAQYYEAFEWLMRDIGGKPHWAKNFGSDHKELAAAYGDDLAKFNKVRNASDPDGMFVGPWQRRYLLGASADSLASLPNEEHEVQRSQSKDSSFLITGKVDAAER</sequence>
<accession>S3BQW0</accession>
<name>S3BQW0_OPHP1</name>
<evidence type="ECO:0000313" key="13">
    <source>
        <dbReference type="Proteomes" id="UP000016923"/>
    </source>
</evidence>
<evidence type="ECO:0000256" key="10">
    <source>
        <dbReference type="SAM" id="MobiDB-lite"/>
    </source>
</evidence>
<evidence type="ECO:0000313" key="12">
    <source>
        <dbReference type="EMBL" id="EPE02762.1"/>
    </source>
</evidence>
<dbReference type="GO" id="GO:0031489">
    <property type="term" value="F:myosin V binding"/>
    <property type="evidence" value="ECO:0007669"/>
    <property type="project" value="EnsemblFungi"/>
</dbReference>
<dbReference type="InterPro" id="IPR010031">
    <property type="entry name" value="FAD_lactone_oxidase-like"/>
</dbReference>
<dbReference type="GO" id="GO:0034599">
    <property type="term" value="P:cellular response to oxidative stress"/>
    <property type="evidence" value="ECO:0007669"/>
    <property type="project" value="EnsemblFungi"/>
</dbReference>
<dbReference type="InterPro" id="IPR006093">
    <property type="entry name" value="Oxy_OxRdtase_FAD_BS"/>
</dbReference>
<keyword evidence="6 9" id="KW-0274">FAD</keyword>
<keyword evidence="9" id="KW-0496">Mitochondrion</keyword>
<dbReference type="STRING" id="1262450.S3BQW0"/>
<dbReference type="SUPFAM" id="SSF56176">
    <property type="entry name" value="FAD-binding/transporter-associated domain-like"/>
    <property type="match status" value="1"/>
</dbReference>
<evidence type="ECO:0000256" key="4">
    <source>
        <dbReference type="ARBA" id="ARBA00013136"/>
    </source>
</evidence>
<proteinExistence type="inferred from homology"/>
<dbReference type="GO" id="GO:0070485">
    <property type="term" value="P:dehydro-D-arabinono-1,4-lactone biosynthetic process"/>
    <property type="evidence" value="ECO:0007669"/>
    <property type="project" value="EnsemblFungi"/>
</dbReference>
<dbReference type="Pfam" id="PF01565">
    <property type="entry name" value="FAD_binding_4"/>
    <property type="match status" value="1"/>
</dbReference>
<dbReference type="InterPro" id="IPR016169">
    <property type="entry name" value="FAD-bd_PCMH_sub2"/>
</dbReference>
<dbReference type="InterPro" id="IPR016167">
    <property type="entry name" value="FAD-bd_PCMH_sub1"/>
</dbReference>
<keyword evidence="13" id="KW-1185">Reference proteome</keyword>
<keyword evidence="7 9" id="KW-0560">Oxidoreductase</keyword>
<evidence type="ECO:0000256" key="2">
    <source>
        <dbReference type="ARBA" id="ARBA00005083"/>
    </source>
</evidence>
<dbReference type="EMBL" id="KE148174">
    <property type="protein sequence ID" value="EPE02762.1"/>
    <property type="molecule type" value="Genomic_DNA"/>
</dbReference>
<dbReference type="Gene3D" id="3.30.70.2520">
    <property type="match status" value="1"/>
</dbReference>
<dbReference type="Proteomes" id="UP000016923">
    <property type="component" value="Unassembled WGS sequence"/>
</dbReference>
<dbReference type="Pfam" id="PF04030">
    <property type="entry name" value="ALO"/>
    <property type="match status" value="1"/>
</dbReference>
<dbReference type="InterPro" id="IPR006094">
    <property type="entry name" value="Oxid_FAD_bind_N"/>
</dbReference>
<dbReference type="PANTHER" id="PTHR43762:SF1">
    <property type="entry name" value="D-ARABINONO-1,4-LACTONE OXIDASE"/>
    <property type="match status" value="1"/>
</dbReference>
<dbReference type="NCBIfam" id="TIGR01678">
    <property type="entry name" value="FAD_lactone_ox"/>
    <property type="match status" value="1"/>
</dbReference>
<dbReference type="VEuPathDB" id="FungiDB:F503_08525"/>
<dbReference type="PANTHER" id="PTHR43762">
    <property type="entry name" value="L-GULONOLACTONE OXIDASE"/>
    <property type="match status" value="1"/>
</dbReference>
<evidence type="ECO:0000256" key="8">
    <source>
        <dbReference type="ARBA" id="ARBA00033418"/>
    </source>
</evidence>
<dbReference type="UniPathway" id="UPA00771">
    <property type="reaction ID" value="UER00766"/>
</dbReference>
<evidence type="ECO:0000256" key="6">
    <source>
        <dbReference type="ARBA" id="ARBA00022827"/>
    </source>
</evidence>
<dbReference type="InterPro" id="IPR007173">
    <property type="entry name" value="ALO_C"/>
</dbReference>
<dbReference type="PROSITE" id="PS51387">
    <property type="entry name" value="FAD_PCMH"/>
    <property type="match status" value="1"/>
</dbReference>
<dbReference type="OMA" id="YPRFGEF"/>
<comment type="pathway">
    <text evidence="2 9">Cofactor biosynthesis; D-erythroascorbate biosynthesis; dehydro-D-arabinono-1,4-lactone from D-arabinose: step 2/2.</text>
</comment>
<evidence type="ECO:0000256" key="3">
    <source>
        <dbReference type="ARBA" id="ARBA00005466"/>
    </source>
</evidence>
<evidence type="ECO:0000256" key="9">
    <source>
        <dbReference type="RuleBase" id="RU367158"/>
    </source>
</evidence>
<dbReference type="PROSITE" id="PS00862">
    <property type="entry name" value="OX2_COVAL_FAD"/>
    <property type="match status" value="1"/>
</dbReference>
<dbReference type="GO" id="GO:0032473">
    <property type="term" value="C:cytoplasmic side of mitochondrial outer membrane"/>
    <property type="evidence" value="ECO:0007669"/>
    <property type="project" value="EnsemblFungi"/>
</dbReference>
<dbReference type="Gene3D" id="3.30.465.10">
    <property type="match status" value="1"/>
</dbReference>